<dbReference type="GO" id="GO:0016460">
    <property type="term" value="C:myosin II complex"/>
    <property type="evidence" value="ECO:0007669"/>
    <property type="project" value="TreeGrafter"/>
</dbReference>
<evidence type="ECO:0000259" key="6">
    <source>
        <dbReference type="PROSITE" id="PS50222"/>
    </source>
</evidence>
<dbReference type="SUPFAM" id="SSF47473">
    <property type="entry name" value="EF-hand"/>
    <property type="match status" value="1"/>
</dbReference>
<dbReference type="PROSITE" id="PS50222">
    <property type="entry name" value="EF_HAND_2"/>
    <property type="match status" value="2"/>
</dbReference>
<evidence type="ECO:0000313" key="7">
    <source>
        <dbReference type="EnsemblMetazoa" id="CLYHEMP007545.1"/>
    </source>
</evidence>
<dbReference type="FunFam" id="1.10.238.10:FF:000178">
    <property type="entry name" value="Calmodulin-2 A"/>
    <property type="match status" value="1"/>
</dbReference>
<dbReference type="RefSeq" id="XP_066921237.1">
    <property type="nucleotide sequence ID" value="XM_067065136.1"/>
</dbReference>
<feature type="domain" description="EF-hand" evidence="6">
    <location>
        <begin position="46"/>
        <end position="81"/>
    </location>
</feature>
<dbReference type="InterPro" id="IPR011992">
    <property type="entry name" value="EF-hand-dom_pair"/>
</dbReference>
<protein>
    <recommendedName>
        <fullName evidence="6">EF-hand domain-containing protein</fullName>
    </recommendedName>
</protein>
<keyword evidence="2" id="KW-0677">Repeat</keyword>
<dbReference type="InterPro" id="IPR050230">
    <property type="entry name" value="CALM/Myosin/TropC-like"/>
</dbReference>
<accession>A0A7M5V4U4</accession>
<keyword evidence="3" id="KW-0106">Calcium</keyword>
<dbReference type="GO" id="GO:0008218">
    <property type="term" value="P:bioluminescence"/>
    <property type="evidence" value="ECO:0007669"/>
    <property type="project" value="UniProtKB-KW"/>
</dbReference>
<comment type="similarity">
    <text evidence="1">Belongs to the aequorin family.</text>
</comment>
<keyword evidence="4" id="KW-0455">Luminescence</keyword>
<dbReference type="EnsemblMetazoa" id="CLYHEMT007545.1">
    <property type="protein sequence ID" value="CLYHEMP007545.1"/>
    <property type="gene ID" value="CLYHEMG007545"/>
</dbReference>
<dbReference type="PROSITE" id="PS00018">
    <property type="entry name" value="EF_HAND_1"/>
    <property type="match status" value="1"/>
</dbReference>
<dbReference type="Pfam" id="PF13499">
    <property type="entry name" value="EF-hand_7"/>
    <property type="match status" value="1"/>
</dbReference>
<evidence type="ECO:0000256" key="4">
    <source>
        <dbReference type="ARBA" id="ARBA00023223"/>
    </source>
</evidence>
<dbReference type="InterPro" id="IPR002048">
    <property type="entry name" value="EF_hand_dom"/>
</dbReference>
<dbReference type="PANTHER" id="PTHR23048:SF0">
    <property type="entry name" value="CALMODULIN LIKE 3"/>
    <property type="match status" value="1"/>
</dbReference>
<evidence type="ECO:0000256" key="3">
    <source>
        <dbReference type="ARBA" id="ARBA00022837"/>
    </source>
</evidence>
<keyword evidence="8" id="KW-1185">Reference proteome</keyword>
<name>A0A7M5V4U4_9CNID</name>
<dbReference type="Proteomes" id="UP000594262">
    <property type="component" value="Unplaced"/>
</dbReference>
<feature type="domain" description="EF-hand" evidence="6">
    <location>
        <begin position="119"/>
        <end position="152"/>
    </location>
</feature>
<dbReference type="AlphaFoldDB" id="A0A7M5V4U4"/>
<sequence>MDRFSADQIREYEDAFCMFCKYDKEQKSYLPTTGLRDMLKTIGFNPTDEQLEKITIEADADGNGRMEFHEYIDLIDKLITEEDETREARDSFNAFDFLGEGFVAANDLKEALFYIMEKASEEDKQNIVKHFKLEKNRKIEFEEFKEMIIMKK</sequence>
<evidence type="ECO:0000313" key="8">
    <source>
        <dbReference type="Proteomes" id="UP000594262"/>
    </source>
</evidence>
<dbReference type="OrthoDB" id="6019016at2759"/>
<dbReference type="InterPro" id="IPR018247">
    <property type="entry name" value="EF_Hand_1_Ca_BS"/>
</dbReference>
<evidence type="ECO:0000256" key="2">
    <source>
        <dbReference type="ARBA" id="ARBA00022737"/>
    </source>
</evidence>
<evidence type="ECO:0000256" key="5">
    <source>
        <dbReference type="ARBA" id="ARBA00023262"/>
    </source>
</evidence>
<organism evidence="7 8">
    <name type="scientific">Clytia hemisphaerica</name>
    <dbReference type="NCBI Taxonomy" id="252671"/>
    <lineage>
        <taxon>Eukaryota</taxon>
        <taxon>Metazoa</taxon>
        <taxon>Cnidaria</taxon>
        <taxon>Hydrozoa</taxon>
        <taxon>Hydroidolina</taxon>
        <taxon>Leptothecata</taxon>
        <taxon>Obeliida</taxon>
        <taxon>Clytiidae</taxon>
        <taxon>Clytia</taxon>
    </lineage>
</organism>
<keyword evidence="5" id="KW-0599">Photoprotein</keyword>
<evidence type="ECO:0000256" key="1">
    <source>
        <dbReference type="ARBA" id="ARBA00007828"/>
    </source>
</evidence>
<dbReference type="GO" id="GO:0005509">
    <property type="term" value="F:calcium ion binding"/>
    <property type="evidence" value="ECO:0007669"/>
    <property type="project" value="InterPro"/>
</dbReference>
<dbReference type="Gene3D" id="1.10.238.10">
    <property type="entry name" value="EF-hand"/>
    <property type="match status" value="1"/>
</dbReference>
<proteinExistence type="inferred from homology"/>
<dbReference type="GeneID" id="136808601"/>
<reference evidence="7" key="1">
    <citation type="submission" date="2021-01" db="UniProtKB">
        <authorList>
            <consortium name="EnsemblMetazoa"/>
        </authorList>
    </citation>
    <scope>IDENTIFICATION</scope>
</reference>
<dbReference type="PANTHER" id="PTHR23048">
    <property type="entry name" value="MYOSIN LIGHT CHAIN 1, 3"/>
    <property type="match status" value="1"/>
</dbReference>